<dbReference type="KEGG" id="mpk:VL20_1682"/>
<organism evidence="1 2">
    <name type="scientific">Microcystis panniformis FACHB-1757</name>
    <dbReference type="NCBI Taxonomy" id="1638788"/>
    <lineage>
        <taxon>Bacteria</taxon>
        <taxon>Bacillati</taxon>
        <taxon>Cyanobacteriota</taxon>
        <taxon>Cyanophyceae</taxon>
        <taxon>Oscillatoriophycideae</taxon>
        <taxon>Chroococcales</taxon>
        <taxon>Microcystaceae</taxon>
        <taxon>Microcystis</taxon>
    </lineage>
</organism>
<name>A0A0K1RY66_9CHRO</name>
<evidence type="ECO:0000313" key="1">
    <source>
        <dbReference type="EMBL" id="AKV66834.1"/>
    </source>
</evidence>
<dbReference type="AlphaFoldDB" id="A0A0K1RY66"/>
<sequence>MTASKSSEDQKRQRIRNYFKKPKLKWPIILLVIGLLLLSQSSSAVIGLLVLIAAGAWLFFEIKPVMDAPGDQTVDAWLVDDIEHLKKRSMDRLNIEEAELIRDSVVIRGPILWSTHGVPTEELAWKKGKDERIRFSINAVTVVHLTEHKLSSYQCDYNFIRGVPLNERDDEFHYRDVVAVSTRDDSTNYTLPNGVLMKQAQLFKLAVSSGDSIQVVVNSSDLLKFTGGIMLDTGLDTAVKALRKVLSEKKI</sequence>
<accession>A0A0K1RY66</accession>
<protein>
    <submittedName>
        <fullName evidence="1">Uncharacterized protein</fullName>
    </submittedName>
</protein>
<reference evidence="1 2" key="1">
    <citation type="journal article" date="2016" name="Stand. Genomic Sci.">
        <title>Complete genome sequence and genomic characterization of Microcystis panniformis FACHB 1757 by third-generation sequencing.</title>
        <authorList>
            <person name="Zhang J.Y."/>
            <person name="Guan R."/>
            <person name="Zhang H.J."/>
            <person name="Li H."/>
            <person name="Xiao P."/>
            <person name="Yu G.L."/>
            <person name="Du L."/>
            <person name="Cao D.M."/>
            <person name="Zhu B.C."/>
            <person name="Li R.H."/>
            <person name="Lu Z.H."/>
        </authorList>
    </citation>
    <scope>NUCLEOTIDE SEQUENCE [LARGE SCALE GENOMIC DNA]</scope>
    <source>
        <strain evidence="1 2">FACHB-1757</strain>
    </source>
</reference>
<gene>
    <name evidence="1" type="ORF">VL20_1682</name>
</gene>
<dbReference type="PATRIC" id="fig|1638788.3.peg.1689"/>
<proteinExistence type="predicted"/>
<dbReference type="Proteomes" id="UP000068167">
    <property type="component" value="Chromosome"/>
</dbReference>
<keyword evidence="2" id="KW-1185">Reference proteome</keyword>
<evidence type="ECO:0000313" key="2">
    <source>
        <dbReference type="Proteomes" id="UP000068167"/>
    </source>
</evidence>
<dbReference type="EMBL" id="CP011339">
    <property type="protein sequence ID" value="AKV66834.1"/>
    <property type="molecule type" value="Genomic_DNA"/>
</dbReference>
<dbReference type="RefSeq" id="WP_052276035.1">
    <property type="nucleotide sequence ID" value="NZ_CP011339.1"/>
</dbReference>